<protein>
    <submittedName>
        <fullName evidence="1">Uncharacterized protein</fullName>
    </submittedName>
</protein>
<evidence type="ECO:0000313" key="2">
    <source>
        <dbReference type="Proteomes" id="UP000474175"/>
    </source>
</evidence>
<name>A0A6L9LCR3_9BACT</name>
<proteinExistence type="predicted"/>
<dbReference type="EMBL" id="JAAFZH010000016">
    <property type="protein sequence ID" value="NDU98355.1"/>
    <property type="molecule type" value="Genomic_DNA"/>
</dbReference>
<dbReference type="RefSeq" id="WP_163954484.1">
    <property type="nucleotide sequence ID" value="NZ_JAAFZH010000016.1"/>
</dbReference>
<accession>A0A6L9LCR3</accession>
<evidence type="ECO:0000313" key="1">
    <source>
        <dbReference type="EMBL" id="NDU98355.1"/>
    </source>
</evidence>
<dbReference type="AlphaFoldDB" id="A0A6L9LCR3"/>
<sequence length="69" mass="7652">MYAKLIICEDESAISSDVINKTQSLLNLNSVDQLTSQVQWQMMASNLSAGKLIDLLLFIDELGFIDTNS</sequence>
<comment type="caution">
    <text evidence="1">The sequence shown here is derived from an EMBL/GenBank/DDBJ whole genome shotgun (WGS) entry which is preliminary data.</text>
</comment>
<keyword evidence="2" id="KW-1185">Reference proteome</keyword>
<dbReference type="Proteomes" id="UP000474175">
    <property type="component" value="Unassembled WGS sequence"/>
</dbReference>
<reference evidence="1 2" key="1">
    <citation type="submission" date="2020-02" db="EMBL/GenBank/DDBJ databases">
        <title>Draft genome sequence of two Spirosoma agri KCTC 52727 and Spirosoma terrae KCTC 52035.</title>
        <authorList>
            <person name="Rojas J."/>
            <person name="Ambika Manirajan B."/>
            <person name="Suarez C."/>
            <person name="Ratering S."/>
            <person name="Schnell S."/>
        </authorList>
    </citation>
    <scope>NUCLEOTIDE SEQUENCE [LARGE SCALE GENOMIC DNA]</scope>
    <source>
        <strain evidence="1 2">KCTC 52035</strain>
    </source>
</reference>
<gene>
    <name evidence="1" type="ORF">GK108_25950</name>
</gene>
<organism evidence="1 2">
    <name type="scientific">Spirosoma terrae</name>
    <dbReference type="NCBI Taxonomy" id="1968276"/>
    <lineage>
        <taxon>Bacteria</taxon>
        <taxon>Pseudomonadati</taxon>
        <taxon>Bacteroidota</taxon>
        <taxon>Cytophagia</taxon>
        <taxon>Cytophagales</taxon>
        <taxon>Cytophagaceae</taxon>
        <taxon>Spirosoma</taxon>
    </lineage>
</organism>